<reference evidence="2 3" key="1">
    <citation type="submission" date="2020-07" db="EMBL/GenBank/DDBJ databases">
        <authorList>
            <person name="Feng X."/>
        </authorList>
    </citation>
    <scope>NUCLEOTIDE SEQUENCE [LARGE SCALE GENOMIC DNA]</scope>
    <source>
        <strain evidence="2 3">JCM31066</strain>
    </source>
</reference>
<dbReference type="RefSeq" id="WP_185676812.1">
    <property type="nucleotide sequence ID" value="NZ_JACHVB010000054.1"/>
</dbReference>
<dbReference type="EMBL" id="JACHVB010000054">
    <property type="protein sequence ID" value="MBC2595877.1"/>
    <property type="molecule type" value="Genomic_DNA"/>
</dbReference>
<dbReference type="Proteomes" id="UP000546464">
    <property type="component" value="Unassembled WGS sequence"/>
</dbReference>
<organism evidence="2 3">
    <name type="scientific">Ruficoccus amylovorans</name>
    <dbReference type="NCBI Taxonomy" id="1804625"/>
    <lineage>
        <taxon>Bacteria</taxon>
        <taxon>Pseudomonadati</taxon>
        <taxon>Verrucomicrobiota</taxon>
        <taxon>Opitutia</taxon>
        <taxon>Puniceicoccales</taxon>
        <taxon>Cerasicoccaceae</taxon>
        <taxon>Ruficoccus</taxon>
    </lineage>
</organism>
<sequence>MKTTFPQKITLLGASLLLPLSASHADTIVYEQNFDTTGTWYVNESVSSPANSPNGWWSNDLSQADPFIDRGARISDGLASTGHGNTLNLYSQNGSTKAEEQASYSFSETVTQGSFEFAVRAPSYNSVYVYFGEKGVPTFDNFYLTISASTVSLNAGSPTNDKISAQPWGGSSHSSTDFYVFKITFDESSEAVSVFLDGAASPIISMESGIVSAGILTGTIEGMESGTYEMGRVGFNGPYGGGYSSIHIDDIVLTSIPEPSCAALLCGSVALLGLLLRRRCR</sequence>
<keyword evidence="1" id="KW-0732">Signal</keyword>
<comment type="caution">
    <text evidence="2">The sequence shown here is derived from an EMBL/GenBank/DDBJ whole genome shotgun (WGS) entry which is preliminary data.</text>
</comment>
<evidence type="ECO:0008006" key="4">
    <source>
        <dbReference type="Google" id="ProtNLM"/>
    </source>
</evidence>
<feature type="chain" id="PRO_5032987342" description="PEP-CTERM sorting domain-containing protein" evidence="1">
    <location>
        <begin position="26"/>
        <end position="281"/>
    </location>
</feature>
<gene>
    <name evidence="2" type="ORF">H5P28_16555</name>
</gene>
<dbReference type="AlphaFoldDB" id="A0A842HK67"/>
<name>A0A842HK67_9BACT</name>
<proteinExistence type="predicted"/>
<keyword evidence="3" id="KW-1185">Reference proteome</keyword>
<accession>A0A842HK67</accession>
<evidence type="ECO:0000313" key="2">
    <source>
        <dbReference type="EMBL" id="MBC2595877.1"/>
    </source>
</evidence>
<evidence type="ECO:0000256" key="1">
    <source>
        <dbReference type="SAM" id="SignalP"/>
    </source>
</evidence>
<protein>
    <recommendedName>
        <fullName evidence="4">PEP-CTERM sorting domain-containing protein</fullName>
    </recommendedName>
</protein>
<feature type="signal peptide" evidence="1">
    <location>
        <begin position="1"/>
        <end position="25"/>
    </location>
</feature>
<evidence type="ECO:0000313" key="3">
    <source>
        <dbReference type="Proteomes" id="UP000546464"/>
    </source>
</evidence>